<evidence type="ECO:0000313" key="7">
    <source>
        <dbReference type="Proteomes" id="UP000288812"/>
    </source>
</evidence>
<keyword evidence="4" id="KW-0862">Zinc</keyword>
<evidence type="ECO:0000259" key="5">
    <source>
        <dbReference type="SMART" id="SM00849"/>
    </source>
</evidence>
<proteinExistence type="predicted"/>
<dbReference type="RefSeq" id="WP_127723707.1">
    <property type="nucleotide sequence ID" value="NZ_RLIH01000003.1"/>
</dbReference>
<dbReference type="OrthoDB" id="9802248at2"/>
<dbReference type="GO" id="GO:0016787">
    <property type="term" value="F:hydrolase activity"/>
    <property type="evidence" value="ECO:0007669"/>
    <property type="project" value="UniProtKB-KW"/>
</dbReference>
<keyword evidence="2" id="KW-0479">Metal-binding</keyword>
<dbReference type="CDD" id="cd06262">
    <property type="entry name" value="metallo-hydrolase-like_MBL-fold"/>
    <property type="match status" value="1"/>
</dbReference>
<reference evidence="6 7" key="1">
    <citation type="submission" date="2018-11" db="EMBL/GenBank/DDBJ databases">
        <title>Genome sequencing and assembly of Anaerosphaera sp. nov., GS7-6-2.</title>
        <authorList>
            <person name="Rettenmaier R."/>
            <person name="Liebl W."/>
            <person name="Zverlov V."/>
        </authorList>
    </citation>
    <scope>NUCLEOTIDE SEQUENCE [LARGE SCALE GENOMIC DNA]</scope>
    <source>
        <strain evidence="6 7">GS7-6-2</strain>
    </source>
</reference>
<dbReference type="PANTHER" id="PTHR46233">
    <property type="entry name" value="HYDROXYACYLGLUTATHIONE HYDROLASE GLOC"/>
    <property type="match status" value="1"/>
</dbReference>
<dbReference type="InterPro" id="IPR036866">
    <property type="entry name" value="RibonucZ/Hydroxyglut_hydro"/>
</dbReference>
<dbReference type="Gene3D" id="3.60.15.10">
    <property type="entry name" value="Ribonuclease Z/Hydroxyacylglutathione hydrolase-like"/>
    <property type="match status" value="1"/>
</dbReference>
<dbReference type="InterPro" id="IPR001279">
    <property type="entry name" value="Metallo-B-lactamas"/>
</dbReference>
<dbReference type="AlphaFoldDB" id="A0A437S858"/>
<name>A0A437S858_9FIRM</name>
<evidence type="ECO:0000256" key="4">
    <source>
        <dbReference type="ARBA" id="ARBA00022833"/>
    </source>
</evidence>
<feature type="domain" description="Metallo-beta-lactamase" evidence="5">
    <location>
        <begin position="14"/>
        <end position="189"/>
    </location>
</feature>
<dbReference type="EMBL" id="RLIH01000003">
    <property type="protein sequence ID" value="RVU55263.1"/>
    <property type="molecule type" value="Genomic_DNA"/>
</dbReference>
<evidence type="ECO:0000256" key="1">
    <source>
        <dbReference type="ARBA" id="ARBA00001947"/>
    </source>
</evidence>
<evidence type="ECO:0000313" key="6">
    <source>
        <dbReference type="EMBL" id="RVU55263.1"/>
    </source>
</evidence>
<sequence length="206" mass="22806">MDFKIIRLVLGDYQTNCYILFNENKEAIIIDPGAEAHKVINAVKENDLKVLSIIITHAHPDHFGALEKVRDEFKVKAYLSEDDSEMLAKRSGELNGMLGVKDEPLKADILVKDGDTIPFGNKELKVISTPGHTPGGICLLIDKVLFSGDTLFYGSIGRTDFPGGDYDTIIASLHKLMKLDKDIVVLPGHGPETSIEFERANNPFIR</sequence>
<evidence type="ECO:0000256" key="2">
    <source>
        <dbReference type="ARBA" id="ARBA00022723"/>
    </source>
</evidence>
<keyword evidence="7" id="KW-1185">Reference proteome</keyword>
<dbReference type="InterPro" id="IPR051453">
    <property type="entry name" value="MBL_Glyoxalase_II"/>
</dbReference>
<gene>
    <name evidence="6" type="ORF">EF514_03050</name>
</gene>
<dbReference type="SUPFAM" id="SSF56281">
    <property type="entry name" value="Metallo-hydrolase/oxidoreductase"/>
    <property type="match status" value="1"/>
</dbReference>
<dbReference type="Pfam" id="PF00753">
    <property type="entry name" value="Lactamase_B"/>
    <property type="match status" value="1"/>
</dbReference>
<dbReference type="Proteomes" id="UP000288812">
    <property type="component" value="Unassembled WGS sequence"/>
</dbReference>
<accession>A0A437S858</accession>
<dbReference type="GO" id="GO:0046872">
    <property type="term" value="F:metal ion binding"/>
    <property type="evidence" value="ECO:0007669"/>
    <property type="project" value="UniProtKB-KW"/>
</dbReference>
<protein>
    <submittedName>
        <fullName evidence="6">MBL fold metallo-hydrolase</fullName>
    </submittedName>
</protein>
<keyword evidence="3 6" id="KW-0378">Hydrolase</keyword>
<dbReference type="PANTHER" id="PTHR46233:SF3">
    <property type="entry name" value="HYDROXYACYLGLUTATHIONE HYDROLASE GLOC"/>
    <property type="match status" value="1"/>
</dbReference>
<organism evidence="6 7">
    <name type="scientific">Anaerosphaera multitolerans</name>
    <dbReference type="NCBI Taxonomy" id="2487351"/>
    <lineage>
        <taxon>Bacteria</taxon>
        <taxon>Bacillati</taxon>
        <taxon>Bacillota</taxon>
        <taxon>Tissierellia</taxon>
        <taxon>Tissierellales</taxon>
        <taxon>Peptoniphilaceae</taxon>
        <taxon>Anaerosphaera</taxon>
    </lineage>
</organism>
<dbReference type="SMART" id="SM00849">
    <property type="entry name" value="Lactamase_B"/>
    <property type="match status" value="1"/>
</dbReference>
<comment type="caution">
    <text evidence="6">The sequence shown here is derived from an EMBL/GenBank/DDBJ whole genome shotgun (WGS) entry which is preliminary data.</text>
</comment>
<comment type="cofactor">
    <cofactor evidence="1">
        <name>Zn(2+)</name>
        <dbReference type="ChEBI" id="CHEBI:29105"/>
    </cofactor>
</comment>
<evidence type="ECO:0000256" key="3">
    <source>
        <dbReference type="ARBA" id="ARBA00022801"/>
    </source>
</evidence>